<dbReference type="PANTHER" id="PTHR30204">
    <property type="entry name" value="REDOX-CYCLING DRUG-SENSING TRANSCRIPTIONAL ACTIVATOR SOXR"/>
    <property type="match status" value="1"/>
</dbReference>
<evidence type="ECO:0000313" key="4">
    <source>
        <dbReference type="Proteomes" id="UP000289465"/>
    </source>
</evidence>
<dbReference type="SMART" id="SM00422">
    <property type="entry name" value="HTH_MERR"/>
    <property type="match status" value="1"/>
</dbReference>
<dbReference type="RefSeq" id="WP_129241085.1">
    <property type="nucleotide sequence ID" value="NZ_UFQC01000011.1"/>
</dbReference>
<protein>
    <submittedName>
        <fullName evidence="3">HTH-type transcriptional regulator HmrR</fullName>
    </submittedName>
</protein>
<dbReference type="Pfam" id="PF13411">
    <property type="entry name" value="MerR_1"/>
    <property type="match status" value="1"/>
</dbReference>
<dbReference type="PRINTS" id="PR00040">
    <property type="entry name" value="HTHMERR"/>
</dbReference>
<dbReference type="AlphaFoldDB" id="A0A446CGR6"/>
<evidence type="ECO:0000256" key="1">
    <source>
        <dbReference type="ARBA" id="ARBA00023125"/>
    </source>
</evidence>
<evidence type="ECO:0000259" key="2">
    <source>
        <dbReference type="PROSITE" id="PS50937"/>
    </source>
</evidence>
<dbReference type="Gene3D" id="1.10.1660.10">
    <property type="match status" value="1"/>
</dbReference>
<proteinExistence type="predicted"/>
<dbReference type="InterPro" id="IPR000551">
    <property type="entry name" value="MerR-type_HTH_dom"/>
</dbReference>
<dbReference type="GO" id="GO:0003677">
    <property type="term" value="F:DNA binding"/>
    <property type="evidence" value="ECO:0007669"/>
    <property type="project" value="UniProtKB-KW"/>
</dbReference>
<dbReference type="OrthoDB" id="9802944at2"/>
<dbReference type="Proteomes" id="UP000289465">
    <property type="component" value="Unassembled WGS sequence"/>
</dbReference>
<evidence type="ECO:0000313" key="3">
    <source>
        <dbReference type="EMBL" id="SSW67003.1"/>
    </source>
</evidence>
<dbReference type="PROSITE" id="PS50937">
    <property type="entry name" value="HTH_MERR_2"/>
    <property type="match status" value="1"/>
</dbReference>
<dbReference type="GO" id="GO:0003700">
    <property type="term" value="F:DNA-binding transcription factor activity"/>
    <property type="evidence" value="ECO:0007669"/>
    <property type="project" value="InterPro"/>
</dbReference>
<dbReference type="EMBL" id="UFQC01000011">
    <property type="protein sequence ID" value="SSW67003.1"/>
    <property type="molecule type" value="Genomic_DNA"/>
</dbReference>
<accession>A0A446CGR6</accession>
<dbReference type="SUPFAM" id="SSF46955">
    <property type="entry name" value="Putative DNA-binding domain"/>
    <property type="match status" value="1"/>
</dbReference>
<name>A0A446CGR6_9BURK</name>
<organism evidence="3 4">
    <name type="scientific">Achromobacter veterisilvae</name>
    <dbReference type="NCBI Taxonomy" id="2069367"/>
    <lineage>
        <taxon>Bacteria</taxon>
        <taxon>Pseudomonadati</taxon>
        <taxon>Pseudomonadota</taxon>
        <taxon>Betaproteobacteria</taxon>
        <taxon>Burkholderiales</taxon>
        <taxon>Alcaligenaceae</taxon>
        <taxon>Achromobacter</taxon>
    </lineage>
</organism>
<sequence length="132" mass="14950">MGLLDIGVLSRRSGVPASTLRYYEEVGLIQSRARRGLRRQYGEETLTQLMLIFLGKTAGFSLQEIGEMFDKDGAPNLPRPVLHARADALERQIRRLAALKDTLRHVADCPAPSHMQCPHFQKLLRISQRELD</sequence>
<keyword evidence="1" id="KW-0238">DNA-binding</keyword>
<dbReference type="InterPro" id="IPR047057">
    <property type="entry name" value="MerR_fam"/>
</dbReference>
<dbReference type="PANTHER" id="PTHR30204:SF97">
    <property type="entry name" value="MERR FAMILY REGULATORY PROTEIN"/>
    <property type="match status" value="1"/>
</dbReference>
<reference evidence="3 4" key="1">
    <citation type="submission" date="2018-07" db="EMBL/GenBank/DDBJ databases">
        <authorList>
            <person name="Peeters C."/>
        </authorList>
    </citation>
    <scope>NUCLEOTIDE SEQUENCE [LARGE SCALE GENOMIC DNA]</scope>
    <source>
        <strain evidence="3 4">LMG 30378</strain>
    </source>
</reference>
<dbReference type="InterPro" id="IPR009061">
    <property type="entry name" value="DNA-bd_dom_put_sf"/>
</dbReference>
<dbReference type="CDD" id="cd04781">
    <property type="entry name" value="HTH_MerR-like_sg6"/>
    <property type="match status" value="1"/>
</dbReference>
<feature type="domain" description="HTH merR-type" evidence="2">
    <location>
        <begin position="3"/>
        <end position="71"/>
    </location>
</feature>
<gene>
    <name evidence="3" type="primary">hmrR_2</name>
    <name evidence="3" type="ORF">AVE30378_02375</name>
</gene>